<feature type="transmembrane region" description="Helical" evidence="1">
    <location>
        <begin position="65"/>
        <end position="88"/>
    </location>
</feature>
<name>A0ABW2NHK9_9BACL</name>
<dbReference type="Proteomes" id="UP001596483">
    <property type="component" value="Unassembled WGS sequence"/>
</dbReference>
<gene>
    <name evidence="2" type="ORF">ACFQQH_09860</name>
</gene>
<keyword evidence="3" id="KW-1185">Reference proteome</keyword>
<feature type="transmembrane region" description="Helical" evidence="1">
    <location>
        <begin position="123"/>
        <end position="147"/>
    </location>
</feature>
<feature type="transmembrane region" description="Helical" evidence="1">
    <location>
        <begin position="24"/>
        <end position="45"/>
    </location>
</feature>
<feature type="transmembrane region" description="Helical" evidence="1">
    <location>
        <begin position="100"/>
        <end position="117"/>
    </location>
</feature>
<accession>A0ABW2NHK9</accession>
<evidence type="ECO:0000256" key="1">
    <source>
        <dbReference type="SAM" id="Phobius"/>
    </source>
</evidence>
<dbReference type="EMBL" id="JBHTCT010000030">
    <property type="protein sequence ID" value="MFC7365420.1"/>
    <property type="molecule type" value="Genomic_DNA"/>
</dbReference>
<evidence type="ECO:0000313" key="3">
    <source>
        <dbReference type="Proteomes" id="UP001596483"/>
    </source>
</evidence>
<organism evidence="2 3">
    <name type="scientific">Bhargavaea changchunensis</name>
    <dbReference type="NCBI Taxonomy" id="2134037"/>
    <lineage>
        <taxon>Bacteria</taxon>
        <taxon>Bacillati</taxon>
        <taxon>Bacillota</taxon>
        <taxon>Bacilli</taxon>
        <taxon>Bacillales</taxon>
        <taxon>Caryophanaceae</taxon>
        <taxon>Bhargavaea</taxon>
    </lineage>
</organism>
<keyword evidence="1" id="KW-0472">Membrane</keyword>
<comment type="caution">
    <text evidence="2">The sequence shown here is derived from an EMBL/GenBank/DDBJ whole genome shotgun (WGS) entry which is preliminary data.</text>
</comment>
<sequence length="162" mass="18317">MCNVWIFLHMVKWRKGRAKWGIQLVRFIAAIASSVILTALLSSLLYTPKDELEHGVYHFGWTELFIINVMYIAPIYLTLGIGVSWTAAQYTRSKFKKLQAYVLSGAGNAGLIAILAMQDDFVLPALLLSILIGTVVALVYWIVEVVLERLFKNKRHVHQARA</sequence>
<reference evidence="3" key="1">
    <citation type="journal article" date="2019" name="Int. J. Syst. Evol. Microbiol.">
        <title>The Global Catalogue of Microorganisms (GCM) 10K type strain sequencing project: providing services to taxonomists for standard genome sequencing and annotation.</title>
        <authorList>
            <consortium name="The Broad Institute Genomics Platform"/>
            <consortium name="The Broad Institute Genome Sequencing Center for Infectious Disease"/>
            <person name="Wu L."/>
            <person name="Ma J."/>
        </authorList>
    </citation>
    <scope>NUCLEOTIDE SEQUENCE [LARGE SCALE GENOMIC DNA]</scope>
    <source>
        <strain evidence="3">JCM 4738</strain>
    </source>
</reference>
<keyword evidence="1" id="KW-1133">Transmembrane helix</keyword>
<evidence type="ECO:0000313" key="2">
    <source>
        <dbReference type="EMBL" id="MFC7365420.1"/>
    </source>
</evidence>
<proteinExistence type="predicted"/>
<protein>
    <submittedName>
        <fullName evidence="2">Uncharacterized protein</fullName>
    </submittedName>
</protein>
<keyword evidence="1" id="KW-0812">Transmembrane</keyword>